<sequence>MNLNVVQVYAPTSTASDGAIEKFYSDLESTIGKIPNRELLVILGDMNAKIGENADRLSNFAGRFGLGNRNERGERLIQFASENDLMIVNSLFQHHPRRLYTWVSPGGKTRNQIDYIMVRSRWRSSITNAHTLPGADCGSDHQLLISKLKLKLAAARIIEEPTRFEVRDVLAFRSAIEGNWSGWSGADLARRAIIRRTVSTSAAGVDISM</sequence>
<dbReference type="PANTHER" id="PTHR23227:SF85">
    <property type="entry name" value="CRANIOFACIAL DEVELOPMENT PROTEIN 2"/>
    <property type="match status" value="1"/>
</dbReference>
<feature type="domain" description="Endonuclease/exonuclease/phosphatase" evidence="1">
    <location>
        <begin position="4"/>
        <end position="143"/>
    </location>
</feature>
<dbReference type="AlphaFoldDB" id="A0A8S1AG87"/>
<proteinExistence type="predicted"/>
<evidence type="ECO:0000313" key="3">
    <source>
        <dbReference type="Proteomes" id="UP000494106"/>
    </source>
</evidence>
<dbReference type="Pfam" id="PF14529">
    <property type="entry name" value="Exo_endo_phos_2"/>
    <property type="match status" value="1"/>
</dbReference>
<name>A0A8S1AG87_ARCPL</name>
<evidence type="ECO:0000313" key="2">
    <source>
        <dbReference type="EMBL" id="CAB3248147.1"/>
    </source>
</evidence>
<dbReference type="SUPFAM" id="SSF56219">
    <property type="entry name" value="DNase I-like"/>
    <property type="match status" value="1"/>
</dbReference>
<dbReference type="CDD" id="cd09076">
    <property type="entry name" value="L1-EN"/>
    <property type="match status" value="1"/>
</dbReference>
<dbReference type="Gene3D" id="3.60.10.10">
    <property type="entry name" value="Endonuclease/exonuclease/phosphatase"/>
    <property type="match status" value="1"/>
</dbReference>
<dbReference type="InterPro" id="IPR027124">
    <property type="entry name" value="Swc5/CFDP1/2"/>
</dbReference>
<dbReference type="OrthoDB" id="414666at2759"/>
<dbReference type="Proteomes" id="UP000494106">
    <property type="component" value="Unassembled WGS sequence"/>
</dbReference>
<protein>
    <recommendedName>
        <fullName evidence="1">Endonuclease/exonuclease/phosphatase domain-containing protein</fullName>
    </recommendedName>
</protein>
<dbReference type="InterPro" id="IPR036691">
    <property type="entry name" value="Endo/exonu/phosph_ase_sf"/>
</dbReference>
<dbReference type="InterPro" id="IPR005135">
    <property type="entry name" value="Endo/exonuclease/phosphatase"/>
</dbReference>
<accession>A0A8S1AG87</accession>
<keyword evidence="3" id="KW-1185">Reference proteome</keyword>
<gene>
    <name evidence="2" type="ORF">APLA_LOCUS11536</name>
</gene>
<comment type="caution">
    <text evidence="2">The sequence shown here is derived from an EMBL/GenBank/DDBJ whole genome shotgun (WGS) entry which is preliminary data.</text>
</comment>
<dbReference type="EMBL" id="CADEBC010000532">
    <property type="protein sequence ID" value="CAB3248147.1"/>
    <property type="molecule type" value="Genomic_DNA"/>
</dbReference>
<organism evidence="2 3">
    <name type="scientific">Arctia plantaginis</name>
    <name type="common">Wood tiger moth</name>
    <name type="synonym">Phalaena plantaginis</name>
    <dbReference type="NCBI Taxonomy" id="874455"/>
    <lineage>
        <taxon>Eukaryota</taxon>
        <taxon>Metazoa</taxon>
        <taxon>Ecdysozoa</taxon>
        <taxon>Arthropoda</taxon>
        <taxon>Hexapoda</taxon>
        <taxon>Insecta</taxon>
        <taxon>Pterygota</taxon>
        <taxon>Neoptera</taxon>
        <taxon>Endopterygota</taxon>
        <taxon>Lepidoptera</taxon>
        <taxon>Glossata</taxon>
        <taxon>Ditrysia</taxon>
        <taxon>Noctuoidea</taxon>
        <taxon>Erebidae</taxon>
        <taxon>Arctiinae</taxon>
        <taxon>Arctia</taxon>
    </lineage>
</organism>
<dbReference type="GO" id="GO:0003824">
    <property type="term" value="F:catalytic activity"/>
    <property type="evidence" value="ECO:0007669"/>
    <property type="project" value="InterPro"/>
</dbReference>
<evidence type="ECO:0000259" key="1">
    <source>
        <dbReference type="Pfam" id="PF14529"/>
    </source>
</evidence>
<dbReference type="PANTHER" id="PTHR23227">
    <property type="entry name" value="BUCENTAUR RELATED"/>
    <property type="match status" value="1"/>
</dbReference>
<reference evidence="2 3" key="1">
    <citation type="submission" date="2020-04" db="EMBL/GenBank/DDBJ databases">
        <authorList>
            <person name="Wallbank WR R."/>
            <person name="Pardo Diaz C."/>
            <person name="Kozak K."/>
            <person name="Martin S."/>
            <person name="Jiggins C."/>
            <person name="Moest M."/>
            <person name="Warren A I."/>
            <person name="Byers J.R.P. K."/>
            <person name="Montejo-Kovacevich G."/>
            <person name="Yen C E."/>
        </authorList>
    </citation>
    <scope>NUCLEOTIDE SEQUENCE [LARGE SCALE GENOMIC DNA]</scope>
</reference>